<dbReference type="InterPro" id="IPR001453">
    <property type="entry name" value="MoaB/Mog_dom"/>
</dbReference>
<dbReference type="NCBIfam" id="TIGR00177">
    <property type="entry name" value="molyb_syn"/>
    <property type="match status" value="1"/>
</dbReference>
<dbReference type="InterPro" id="IPR013484">
    <property type="entry name" value="MoaB_proteobac"/>
</dbReference>
<dbReference type="PIRSF" id="PIRSF006443">
    <property type="entry name" value="MoaB"/>
    <property type="match status" value="1"/>
</dbReference>
<accession>A0ABN0WWS6</accession>
<sequence>MKTNFCLNIALLTLSDSRSLAQDSSGQYLADAITSAGHHLADRKLLRCDFYPLRAQVSQWIADVGIQVVLISGGTGFHPRDCAPEALQPLLAQQVDGFGEQFRQLSFADIGSAAMQSRAFAGLANHTLIACMPGSTNACRTAWQHLLAPQLDASTGPCNFVAHLLGEHGCEGR</sequence>
<dbReference type="EMBL" id="BAAAEI010000006">
    <property type="protein sequence ID" value="GAA0348583.1"/>
    <property type="molecule type" value="Genomic_DNA"/>
</dbReference>
<dbReference type="Pfam" id="PF00994">
    <property type="entry name" value="MoCF_biosynth"/>
    <property type="match status" value="1"/>
</dbReference>
<comment type="caution">
    <text evidence="4">The sequence shown here is derived from an EMBL/GenBank/DDBJ whole genome shotgun (WGS) entry which is preliminary data.</text>
</comment>
<dbReference type="SMART" id="SM00852">
    <property type="entry name" value="MoCF_biosynth"/>
    <property type="match status" value="1"/>
</dbReference>
<dbReference type="Proteomes" id="UP001501757">
    <property type="component" value="Unassembled WGS sequence"/>
</dbReference>
<dbReference type="InterPro" id="IPR036425">
    <property type="entry name" value="MoaB/Mog-like_dom_sf"/>
</dbReference>
<dbReference type="Gene3D" id="3.40.980.10">
    <property type="entry name" value="MoaB/Mog-like domain"/>
    <property type="match status" value="1"/>
</dbReference>
<feature type="domain" description="MoaB/Mog" evidence="3">
    <location>
        <begin position="10"/>
        <end position="154"/>
    </location>
</feature>
<organism evidence="4 5">
    <name type="scientific">Bowmanella denitrificans</name>
    <dbReference type="NCBI Taxonomy" id="366582"/>
    <lineage>
        <taxon>Bacteria</taxon>
        <taxon>Pseudomonadati</taxon>
        <taxon>Pseudomonadota</taxon>
        <taxon>Gammaproteobacteria</taxon>
        <taxon>Alteromonadales</taxon>
        <taxon>Alteromonadaceae</taxon>
        <taxon>Bowmanella</taxon>
    </lineage>
</organism>
<dbReference type="PANTHER" id="PTHR43232">
    <property type="entry name" value="MOLYBDENUM COFACTOR BIOSYNTHESIS PROTEIN B"/>
    <property type="match status" value="1"/>
</dbReference>
<comment type="pathway">
    <text evidence="2">Cofactor biosynthesis; molybdopterin biosynthesis.</text>
</comment>
<reference evidence="4 5" key="1">
    <citation type="journal article" date="2019" name="Int. J. Syst. Evol. Microbiol.">
        <title>The Global Catalogue of Microorganisms (GCM) 10K type strain sequencing project: providing services to taxonomists for standard genome sequencing and annotation.</title>
        <authorList>
            <consortium name="The Broad Institute Genomics Platform"/>
            <consortium name="The Broad Institute Genome Sequencing Center for Infectious Disease"/>
            <person name="Wu L."/>
            <person name="Ma J."/>
        </authorList>
    </citation>
    <scope>NUCLEOTIDE SEQUENCE [LARGE SCALE GENOMIC DNA]</scope>
    <source>
        <strain evidence="4 5">JCM 13378</strain>
    </source>
</reference>
<gene>
    <name evidence="4" type="primary">moaB</name>
    <name evidence="4" type="ORF">GCM10009092_11220</name>
</gene>
<evidence type="ECO:0000256" key="2">
    <source>
        <dbReference type="PIRNR" id="PIRNR006443"/>
    </source>
</evidence>
<evidence type="ECO:0000313" key="5">
    <source>
        <dbReference type="Proteomes" id="UP001501757"/>
    </source>
</evidence>
<comment type="similarity">
    <text evidence="2">Belongs to the MoaB/Mog family.</text>
</comment>
<dbReference type="PANTHER" id="PTHR43232:SF2">
    <property type="entry name" value="MOLYBDENUM COFACTOR BIOSYNTHESIS PROTEIN B"/>
    <property type="match status" value="1"/>
</dbReference>
<dbReference type="RefSeq" id="WP_343842745.1">
    <property type="nucleotide sequence ID" value="NZ_BAAAEI010000006.1"/>
</dbReference>
<dbReference type="SUPFAM" id="SSF53218">
    <property type="entry name" value="Molybdenum cofactor biosynthesis proteins"/>
    <property type="match status" value="1"/>
</dbReference>
<dbReference type="CDD" id="cd00886">
    <property type="entry name" value="MogA_MoaB"/>
    <property type="match status" value="1"/>
</dbReference>
<proteinExistence type="inferred from homology"/>
<dbReference type="NCBIfam" id="TIGR02667">
    <property type="entry name" value="moaB_proteo"/>
    <property type="match status" value="1"/>
</dbReference>
<keyword evidence="5" id="KW-1185">Reference proteome</keyword>
<keyword evidence="2" id="KW-0501">Molybdenum cofactor biosynthesis</keyword>
<dbReference type="InterPro" id="IPR012245">
    <property type="entry name" value="MoaB"/>
</dbReference>
<name>A0ABN0WWS6_9ALTE</name>
<evidence type="ECO:0000259" key="3">
    <source>
        <dbReference type="SMART" id="SM00852"/>
    </source>
</evidence>
<evidence type="ECO:0000256" key="1">
    <source>
        <dbReference type="ARBA" id="ARBA00015262"/>
    </source>
</evidence>
<protein>
    <recommendedName>
        <fullName evidence="1 2">Molybdenum cofactor biosynthesis protein B</fullName>
    </recommendedName>
</protein>
<comment type="function">
    <text evidence="2">May be involved in the biosynthesis of molybdopterin.</text>
</comment>
<evidence type="ECO:0000313" key="4">
    <source>
        <dbReference type="EMBL" id="GAA0348583.1"/>
    </source>
</evidence>